<dbReference type="EMBL" id="LGTK01000160">
    <property type="protein sequence ID" value="KPH67338.1"/>
    <property type="molecule type" value="Genomic_DNA"/>
</dbReference>
<protein>
    <recommendedName>
        <fullName evidence="2">Integrase catalytic domain-containing protein</fullName>
    </recommendedName>
</protein>
<dbReference type="PROSITE" id="PS50994">
    <property type="entry name" value="INTEGRASE"/>
    <property type="match status" value="1"/>
</dbReference>
<keyword evidence="4" id="KW-1185">Reference proteome</keyword>
<dbReference type="InterPro" id="IPR025948">
    <property type="entry name" value="HTH-like_dom"/>
</dbReference>
<dbReference type="NCBIfam" id="NF033516">
    <property type="entry name" value="transpos_IS3"/>
    <property type="match status" value="1"/>
</dbReference>
<accession>A0ABR5MEY1</accession>
<evidence type="ECO:0000313" key="4">
    <source>
        <dbReference type="Proteomes" id="UP000037854"/>
    </source>
</evidence>
<dbReference type="Pfam" id="PF00665">
    <property type="entry name" value="rve"/>
    <property type="match status" value="1"/>
</dbReference>
<evidence type="ECO:0000313" key="3">
    <source>
        <dbReference type="EMBL" id="KPH67338.1"/>
    </source>
</evidence>
<dbReference type="PANTHER" id="PTHR46889:SF4">
    <property type="entry name" value="TRANSPOSASE INSO FOR INSERTION SEQUENCE ELEMENT IS911B-RELATED"/>
    <property type="match status" value="1"/>
</dbReference>
<dbReference type="Proteomes" id="UP000037854">
    <property type="component" value="Unassembled WGS sequence"/>
</dbReference>
<reference evidence="3 4" key="1">
    <citation type="submission" date="2015-07" db="EMBL/GenBank/DDBJ databases">
        <title>High-quality draft genome sequence of Oceanobacillus caeni HM6, a bacillus isolated from a human feces.</title>
        <authorList>
            <person name="Kumar J."/>
            <person name="Verma M.K."/>
            <person name="Pandey R."/>
            <person name="Bhambi M."/>
            <person name="Chauhan N."/>
        </authorList>
    </citation>
    <scope>NUCLEOTIDE SEQUENCE [LARGE SCALE GENOMIC DNA]</scope>
    <source>
        <strain evidence="3 4">HM6</strain>
    </source>
</reference>
<proteinExistence type="predicted"/>
<dbReference type="SUPFAM" id="SSF53098">
    <property type="entry name" value="Ribonuclease H-like"/>
    <property type="match status" value="1"/>
</dbReference>
<feature type="domain" description="Integrase catalytic" evidence="2">
    <location>
        <begin position="139"/>
        <end position="303"/>
    </location>
</feature>
<gene>
    <name evidence="3" type="ORF">AFL42_17785</name>
</gene>
<evidence type="ECO:0000259" key="2">
    <source>
        <dbReference type="PROSITE" id="PS50994"/>
    </source>
</evidence>
<dbReference type="InterPro" id="IPR001584">
    <property type="entry name" value="Integrase_cat-core"/>
</dbReference>
<dbReference type="Pfam" id="PF13333">
    <property type="entry name" value="rve_2"/>
    <property type="match status" value="1"/>
</dbReference>
<name>A0ABR5MEY1_9BACI</name>
<dbReference type="InterPro" id="IPR050900">
    <property type="entry name" value="Transposase_IS3/IS150/IS904"/>
</dbReference>
<dbReference type="PANTHER" id="PTHR46889">
    <property type="entry name" value="TRANSPOSASE INSF FOR INSERTION SEQUENCE IS3B-RELATED"/>
    <property type="match status" value="1"/>
</dbReference>
<sequence length="304" mass="35766">MFKKAFGAGKDVRKQKEVQFSFIEANEKDYPVTMLVQLTDVSRSGYYKWKKRGGGSVQAQRDEELYNYIIKLHHKHRGTLGRKRMKMALKDEYGIEVGERRVSKIMRKYGIRCKIRQRRSVKRNEINKKVPNLLNRNFQAKKPGIKFAIDITYLPVEKGPNKYIYLCAIKDLFHDEIVAYAISHRQDIELVYEALNRLKEKKFVKGAILHSDQGTQFTNAGYQMRVKEMGLTPSMSRKGNCWDNACIENFFSHYKCEIECFFENAKNVFEVQNAANQYIHYFNHNRINTKLQTSPVKYIKRYAS</sequence>
<organism evidence="3 4">
    <name type="scientific">Oceanobacillus caeni</name>
    <dbReference type="NCBI Taxonomy" id="405946"/>
    <lineage>
        <taxon>Bacteria</taxon>
        <taxon>Bacillati</taxon>
        <taxon>Bacillota</taxon>
        <taxon>Bacilli</taxon>
        <taxon>Bacillales</taxon>
        <taxon>Bacillaceae</taxon>
        <taxon>Oceanobacillus</taxon>
    </lineage>
</organism>
<dbReference type="InterPro" id="IPR012337">
    <property type="entry name" value="RNaseH-like_sf"/>
</dbReference>
<comment type="caution">
    <text evidence="3">The sequence shown here is derived from an EMBL/GenBank/DDBJ whole genome shotgun (WGS) entry which is preliminary data.</text>
</comment>
<comment type="function">
    <text evidence="1">Involved in the transposition of the insertion sequence.</text>
</comment>
<dbReference type="InterPro" id="IPR036397">
    <property type="entry name" value="RNaseH_sf"/>
</dbReference>
<dbReference type="Pfam" id="PF13276">
    <property type="entry name" value="HTH_21"/>
    <property type="match status" value="1"/>
</dbReference>
<dbReference type="Gene3D" id="3.30.420.10">
    <property type="entry name" value="Ribonuclease H-like superfamily/Ribonuclease H"/>
    <property type="match status" value="1"/>
</dbReference>
<evidence type="ECO:0000256" key="1">
    <source>
        <dbReference type="ARBA" id="ARBA00002286"/>
    </source>
</evidence>
<dbReference type="InterPro" id="IPR048020">
    <property type="entry name" value="Transpos_IS3"/>
</dbReference>